<comment type="caution">
    <text evidence="2">The sequence shown here is derived from an EMBL/GenBank/DDBJ whole genome shotgun (WGS) entry which is preliminary data.</text>
</comment>
<feature type="compositionally biased region" description="Basic and acidic residues" evidence="1">
    <location>
        <begin position="420"/>
        <end position="437"/>
    </location>
</feature>
<feature type="compositionally biased region" description="Basic and acidic residues" evidence="1">
    <location>
        <begin position="712"/>
        <end position="723"/>
    </location>
</feature>
<dbReference type="AlphaFoldDB" id="A0AAD9L904"/>
<protein>
    <submittedName>
        <fullName evidence="2">Uncharacterized protein</fullName>
    </submittedName>
</protein>
<dbReference type="Proteomes" id="UP001182556">
    <property type="component" value="Unassembled WGS sequence"/>
</dbReference>
<evidence type="ECO:0000313" key="2">
    <source>
        <dbReference type="EMBL" id="KAK1927711.1"/>
    </source>
</evidence>
<evidence type="ECO:0000256" key="1">
    <source>
        <dbReference type="SAM" id="MobiDB-lite"/>
    </source>
</evidence>
<feature type="compositionally biased region" description="Polar residues" evidence="1">
    <location>
        <begin position="112"/>
        <end position="123"/>
    </location>
</feature>
<feature type="compositionally biased region" description="Basic residues" evidence="1">
    <location>
        <begin position="701"/>
        <end position="711"/>
    </location>
</feature>
<feature type="compositionally biased region" description="Polar residues" evidence="1">
    <location>
        <begin position="23"/>
        <end position="37"/>
    </location>
</feature>
<dbReference type="EMBL" id="JAODAN010000001">
    <property type="protein sequence ID" value="KAK1927711.1"/>
    <property type="molecule type" value="Genomic_DNA"/>
</dbReference>
<name>A0AAD9L904_PAPLA</name>
<feature type="compositionally biased region" description="Basic and acidic residues" evidence="1">
    <location>
        <begin position="92"/>
        <end position="111"/>
    </location>
</feature>
<feature type="region of interest" description="Disordered" evidence="1">
    <location>
        <begin position="1"/>
        <end position="126"/>
    </location>
</feature>
<feature type="region of interest" description="Disordered" evidence="1">
    <location>
        <begin position="496"/>
        <end position="517"/>
    </location>
</feature>
<feature type="region of interest" description="Disordered" evidence="1">
    <location>
        <begin position="414"/>
        <end position="464"/>
    </location>
</feature>
<organism evidence="2 3">
    <name type="scientific">Papiliotrema laurentii</name>
    <name type="common">Cryptococcus laurentii</name>
    <dbReference type="NCBI Taxonomy" id="5418"/>
    <lineage>
        <taxon>Eukaryota</taxon>
        <taxon>Fungi</taxon>
        <taxon>Dikarya</taxon>
        <taxon>Basidiomycota</taxon>
        <taxon>Agaricomycotina</taxon>
        <taxon>Tremellomycetes</taxon>
        <taxon>Tremellales</taxon>
        <taxon>Rhynchogastremaceae</taxon>
        <taxon>Papiliotrema</taxon>
    </lineage>
</organism>
<accession>A0AAD9L904</accession>
<keyword evidence="3" id="KW-1185">Reference proteome</keyword>
<evidence type="ECO:0000313" key="3">
    <source>
        <dbReference type="Proteomes" id="UP001182556"/>
    </source>
</evidence>
<feature type="region of interest" description="Disordered" evidence="1">
    <location>
        <begin position="683"/>
        <end position="726"/>
    </location>
</feature>
<sequence length="777" mass="85340">MTKTMHSSRPPPGEPSPPKTPSLQSSPRSRHLTPSSDDPSDQLDEERLDESFLLVHAGEEDEVSSTVGSSLRDSVIGDSVIGDVFSDSSSEPIERWEGSTDGGSSDHDHEQNLSIPPTESMYSIQRPDYKVRPTAPSELGGSYIDAEATATDLDQSRSTIQDLSDSHVRLIMPDPANSFLTSSDGSTPSASLGNLEQLGVGPANALGLDNTYRRSKARESIDREWLEASSRLWSPEVQGLMRDDRHLFNRLRREEDNVEYMLLASQDDVSVEPKKLGHEAVDPASEAQKDGADTGALGRRQQVRAALTAANLANIKSLARRWSPRMSALAMTSLISLVLYHFFGPSAISYAPKPGTMQDGPSDPTEGFSGRTDSVWNSYTSVDAGGAATTSQPSAAPISTTLIPDLQLIKQALSTFSSDSDEKTATEEPVETDRPDQEPIATPGEKPNKRKRKSSTSNPCCAVSIPPAQVGLSVHTTSDTPDENDTWSRAIRRKISRQAVNVPATHPSANSSHSNRTCECEVSRQRGSEMVSNILGRFGALHRYMASASHYFMAIYAPVMAELGKEWDEAVALLRDVAETTSTLIQFVIRRAARGVHVSRRALGSATDGLRAKMPPVPQPPIDAHTLVKAREQIDRLSEYVEDQAVFLAEYIEEQTMMLHDRSMESLHQARRGLDKLIAEAKKTVSDGGTLDAPGKESPPKSHKRHSRPARPVKERVRLDARSRRSLRKLQREERKVFEARMTHWAKVRGGLPKPEDKTRIGKMWEMLYHGAVALVV</sequence>
<gene>
    <name evidence="2" type="ORF">DB88DRAFT_45030</name>
</gene>
<feature type="region of interest" description="Disordered" evidence="1">
    <location>
        <begin position="354"/>
        <end position="374"/>
    </location>
</feature>
<reference evidence="2" key="1">
    <citation type="submission" date="2023-02" db="EMBL/GenBank/DDBJ databases">
        <title>Identification and recombinant expression of a fungal hydrolase from Papiliotrema laurentii that hydrolyzes apple cutin and clears colloidal polyester polyurethane.</title>
        <authorList>
            <consortium name="DOE Joint Genome Institute"/>
            <person name="Roman V.A."/>
            <person name="Bojanowski C."/>
            <person name="Crable B.R."/>
            <person name="Wagner D.N."/>
            <person name="Hung C.S."/>
            <person name="Nadeau L.J."/>
            <person name="Schratz L."/>
            <person name="Haridas S."/>
            <person name="Pangilinan J."/>
            <person name="Lipzen A."/>
            <person name="Na H."/>
            <person name="Yan M."/>
            <person name="Ng V."/>
            <person name="Grigoriev I.V."/>
            <person name="Spatafora J.W."/>
            <person name="Barlow D."/>
            <person name="Biffinger J."/>
            <person name="Kelley-Loughnane N."/>
            <person name="Varaljay V.A."/>
            <person name="Crookes-Goodson W.J."/>
        </authorList>
    </citation>
    <scope>NUCLEOTIDE SEQUENCE</scope>
    <source>
        <strain evidence="2">5307AH</strain>
    </source>
</reference>
<feature type="compositionally biased region" description="Acidic residues" evidence="1">
    <location>
        <begin position="38"/>
        <end position="48"/>
    </location>
</feature>
<feature type="compositionally biased region" description="Pro residues" evidence="1">
    <location>
        <begin position="9"/>
        <end position="20"/>
    </location>
</feature>
<proteinExistence type="predicted"/>